<dbReference type="EMBL" id="JBHSQV010000182">
    <property type="protein sequence ID" value="MFC5988553.1"/>
    <property type="molecule type" value="Genomic_DNA"/>
</dbReference>
<evidence type="ECO:0000313" key="11">
    <source>
        <dbReference type="EMBL" id="MFC5988553.1"/>
    </source>
</evidence>
<evidence type="ECO:0000259" key="10">
    <source>
        <dbReference type="PROSITE" id="PS50109"/>
    </source>
</evidence>
<keyword evidence="12" id="KW-1185">Reference proteome</keyword>
<feature type="transmembrane region" description="Helical" evidence="9">
    <location>
        <begin position="74"/>
        <end position="91"/>
    </location>
</feature>
<reference evidence="12" key="1">
    <citation type="journal article" date="2019" name="Int. J. Syst. Evol. Microbiol.">
        <title>The Global Catalogue of Microorganisms (GCM) 10K type strain sequencing project: providing services to taxonomists for standard genome sequencing and annotation.</title>
        <authorList>
            <consortium name="The Broad Institute Genomics Platform"/>
            <consortium name="The Broad Institute Genome Sequencing Center for Infectious Disease"/>
            <person name="Wu L."/>
            <person name="Ma J."/>
        </authorList>
    </citation>
    <scope>NUCLEOTIDE SEQUENCE [LARGE SCALE GENOMIC DNA]</scope>
    <source>
        <strain evidence="12">CCM 8749</strain>
    </source>
</reference>
<dbReference type="InterPro" id="IPR036890">
    <property type="entry name" value="HATPase_C_sf"/>
</dbReference>
<dbReference type="CDD" id="cd00075">
    <property type="entry name" value="HATPase"/>
    <property type="match status" value="1"/>
</dbReference>
<evidence type="ECO:0000256" key="7">
    <source>
        <dbReference type="ARBA" id="ARBA00022840"/>
    </source>
</evidence>
<keyword evidence="4" id="KW-0808">Transferase</keyword>
<dbReference type="InterPro" id="IPR050736">
    <property type="entry name" value="Sensor_HK_Regulatory"/>
</dbReference>
<protein>
    <recommendedName>
        <fullName evidence="2">histidine kinase</fullName>
        <ecNumber evidence="2">2.7.13.3</ecNumber>
    </recommendedName>
</protein>
<feature type="transmembrane region" description="Helical" evidence="9">
    <location>
        <begin position="6"/>
        <end position="26"/>
    </location>
</feature>
<dbReference type="SUPFAM" id="SSF55874">
    <property type="entry name" value="ATPase domain of HSP90 chaperone/DNA topoisomerase II/histidine kinase"/>
    <property type="match status" value="1"/>
</dbReference>
<dbReference type="Proteomes" id="UP001596250">
    <property type="component" value="Unassembled WGS sequence"/>
</dbReference>
<evidence type="ECO:0000256" key="5">
    <source>
        <dbReference type="ARBA" id="ARBA00022741"/>
    </source>
</evidence>
<comment type="caution">
    <text evidence="11">The sequence shown here is derived from an EMBL/GenBank/DDBJ whole genome shotgun (WGS) entry which is preliminary data.</text>
</comment>
<feature type="transmembrane region" description="Helical" evidence="9">
    <location>
        <begin position="127"/>
        <end position="144"/>
    </location>
</feature>
<evidence type="ECO:0000313" key="12">
    <source>
        <dbReference type="Proteomes" id="UP001596250"/>
    </source>
</evidence>
<dbReference type="InterPro" id="IPR004358">
    <property type="entry name" value="Sig_transdc_His_kin-like_C"/>
</dbReference>
<name>A0ABW1IU25_9BACL</name>
<dbReference type="InterPro" id="IPR011623">
    <property type="entry name" value="7TMR_DISM_rcpt_extracell_dom1"/>
</dbReference>
<keyword evidence="3" id="KW-0597">Phosphoprotein</keyword>
<evidence type="ECO:0000256" key="6">
    <source>
        <dbReference type="ARBA" id="ARBA00022777"/>
    </source>
</evidence>
<dbReference type="PANTHER" id="PTHR43711">
    <property type="entry name" value="TWO-COMPONENT HISTIDINE KINASE"/>
    <property type="match status" value="1"/>
</dbReference>
<keyword evidence="5" id="KW-0547">Nucleotide-binding</keyword>
<feature type="transmembrane region" description="Helical" evidence="9">
    <location>
        <begin position="33"/>
        <end position="54"/>
    </location>
</feature>
<evidence type="ECO:0000256" key="8">
    <source>
        <dbReference type="ARBA" id="ARBA00023012"/>
    </source>
</evidence>
<feature type="transmembrane region" description="Helical" evidence="9">
    <location>
        <begin position="156"/>
        <end position="176"/>
    </location>
</feature>
<comment type="catalytic activity">
    <reaction evidence="1">
        <text>ATP + protein L-histidine = ADP + protein N-phospho-L-histidine.</text>
        <dbReference type="EC" id="2.7.13.3"/>
    </reaction>
</comment>
<dbReference type="GO" id="GO:0016301">
    <property type="term" value="F:kinase activity"/>
    <property type="evidence" value="ECO:0007669"/>
    <property type="project" value="UniProtKB-KW"/>
</dbReference>
<feature type="domain" description="Histidine kinase" evidence="10">
    <location>
        <begin position="249"/>
        <end position="481"/>
    </location>
</feature>
<dbReference type="InterPro" id="IPR003661">
    <property type="entry name" value="HisK_dim/P_dom"/>
</dbReference>
<keyword evidence="8" id="KW-0902">Two-component regulatory system</keyword>
<keyword evidence="7" id="KW-0067">ATP-binding</keyword>
<keyword evidence="9" id="KW-0812">Transmembrane</keyword>
<dbReference type="InterPro" id="IPR005467">
    <property type="entry name" value="His_kinase_dom"/>
</dbReference>
<dbReference type="CDD" id="cd00082">
    <property type="entry name" value="HisKA"/>
    <property type="match status" value="1"/>
</dbReference>
<proteinExistence type="predicted"/>
<dbReference type="Pfam" id="PF07695">
    <property type="entry name" value="7TMR-DISM_7TM"/>
    <property type="match status" value="1"/>
</dbReference>
<sequence>MGLAIDLFLFGCLFIMGLYHLSLFAYRRQEKSVLYFGLFCLLQAMRTLIVSQSYLLQLFPQMDWTFTLKLEYETFYLALPIAAGFIYHLFPQDMSKKALRVSQGLGLLFGMLTILTPTYELSRMNWLYQWITVITAVYLFTVSFKAVVRKREDAPMIAIGALCYGFTVIIDILYYNEWIFKGDFASFGLLIGVFSQSFILARRFSKAFRHVEVMTERLQQLNVELEQKVAMRTADLNKMEHARRQLLSDVSHDLKTPITLIQGYVEALAAGMVEELQQQRKYLNVILTRVQGLNRLIKDLFELSKLEAGQIAFDFISMPASQFIDYFSDRYELEVTGAGKRYEVQRPLDLANSLTDKAYVRVDLHKMDQLFTNLIHNGIQYNDSADGVIRLVFRMVTDPFGSEGMLLIPVEDNGPGIDPEDAPKIFDRFYKSDKTRNTSVGGSGLGLAIVKEIATRHGGEVGVKSTLSKGSTFYVRLPIYWEDM</sequence>
<evidence type="ECO:0000256" key="1">
    <source>
        <dbReference type="ARBA" id="ARBA00000085"/>
    </source>
</evidence>
<gene>
    <name evidence="11" type="ORF">ACFPXP_19290</name>
</gene>
<feature type="transmembrane region" description="Helical" evidence="9">
    <location>
        <begin position="182"/>
        <end position="201"/>
    </location>
</feature>
<keyword evidence="9" id="KW-0472">Membrane</keyword>
<feature type="transmembrane region" description="Helical" evidence="9">
    <location>
        <begin position="98"/>
        <end position="115"/>
    </location>
</feature>
<dbReference type="PROSITE" id="PS50109">
    <property type="entry name" value="HIS_KIN"/>
    <property type="match status" value="1"/>
</dbReference>
<dbReference type="PRINTS" id="PR00344">
    <property type="entry name" value="BCTRLSENSOR"/>
</dbReference>
<dbReference type="SMART" id="SM00387">
    <property type="entry name" value="HATPase_c"/>
    <property type="match status" value="1"/>
</dbReference>
<dbReference type="SUPFAM" id="SSF47384">
    <property type="entry name" value="Homodimeric domain of signal transducing histidine kinase"/>
    <property type="match status" value="1"/>
</dbReference>
<dbReference type="PANTHER" id="PTHR43711:SF1">
    <property type="entry name" value="HISTIDINE KINASE 1"/>
    <property type="match status" value="1"/>
</dbReference>
<accession>A0ABW1IU25</accession>
<evidence type="ECO:0000256" key="2">
    <source>
        <dbReference type="ARBA" id="ARBA00012438"/>
    </source>
</evidence>
<dbReference type="Pfam" id="PF00512">
    <property type="entry name" value="HisKA"/>
    <property type="match status" value="1"/>
</dbReference>
<evidence type="ECO:0000256" key="4">
    <source>
        <dbReference type="ARBA" id="ARBA00022679"/>
    </source>
</evidence>
<keyword evidence="6 11" id="KW-0418">Kinase</keyword>
<dbReference type="InterPro" id="IPR003594">
    <property type="entry name" value="HATPase_dom"/>
</dbReference>
<dbReference type="RefSeq" id="WP_379896027.1">
    <property type="nucleotide sequence ID" value="NZ_CBCSCT010000011.1"/>
</dbReference>
<evidence type="ECO:0000256" key="3">
    <source>
        <dbReference type="ARBA" id="ARBA00022553"/>
    </source>
</evidence>
<dbReference type="EC" id="2.7.13.3" evidence="2"/>
<dbReference type="InterPro" id="IPR036097">
    <property type="entry name" value="HisK_dim/P_sf"/>
</dbReference>
<dbReference type="Gene3D" id="1.10.287.130">
    <property type="match status" value="1"/>
</dbReference>
<evidence type="ECO:0000256" key="9">
    <source>
        <dbReference type="SAM" id="Phobius"/>
    </source>
</evidence>
<keyword evidence="9" id="KW-1133">Transmembrane helix</keyword>
<dbReference type="Gene3D" id="3.30.565.10">
    <property type="entry name" value="Histidine kinase-like ATPase, C-terminal domain"/>
    <property type="match status" value="1"/>
</dbReference>
<dbReference type="SMART" id="SM00388">
    <property type="entry name" value="HisKA"/>
    <property type="match status" value="1"/>
</dbReference>
<organism evidence="11 12">
    <name type="scientific">Marinicrinis lubricantis</name>
    <dbReference type="NCBI Taxonomy" id="2086470"/>
    <lineage>
        <taxon>Bacteria</taxon>
        <taxon>Bacillati</taxon>
        <taxon>Bacillota</taxon>
        <taxon>Bacilli</taxon>
        <taxon>Bacillales</taxon>
        <taxon>Paenibacillaceae</taxon>
    </lineage>
</organism>
<dbReference type="Pfam" id="PF02518">
    <property type="entry name" value="HATPase_c"/>
    <property type="match status" value="1"/>
</dbReference>